<evidence type="ECO:0000313" key="2">
    <source>
        <dbReference type="Proteomes" id="UP000015105"/>
    </source>
</evidence>
<protein>
    <submittedName>
        <fullName evidence="1">Uncharacterized protein</fullName>
    </submittedName>
</protein>
<reference evidence="1" key="5">
    <citation type="journal article" date="2021" name="G3 (Bethesda)">
        <title>Aegilops tauschii genome assembly Aet v5.0 features greater sequence contiguity and improved annotation.</title>
        <authorList>
            <person name="Wang L."/>
            <person name="Zhu T."/>
            <person name="Rodriguez J.C."/>
            <person name="Deal K.R."/>
            <person name="Dubcovsky J."/>
            <person name="McGuire P.E."/>
            <person name="Lux T."/>
            <person name="Spannagl M."/>
            <person name="Mayer K.F.X."/>
            <person name="Baldrich P."/>
            <person name="Meyers B.C."/>
            <person name="Huo N."/>
            <person name="Gu Y.Q."/>
            <person name="Zhou H."/>
            <person name="Devos K.M."/>
            <person name="Bennetzen J.L."/>
            <person name="Unver T."/>
            <person name="Budak H."/>
            <person name="Gulick P.J."/>
            <person name="Galiba G."/>
            <person name="Kalapos B."/>
            <person name="Nelson D.R."/>
            <person name="Li P."/>
            <person name="You F.M."/>
            <person name="Luo M.C."/>
            <person name="Dvorak J."/>
        </authorList>
    </citation>
    <scope>NUCLEOTIDE SEQUENCE [LARGE SCALE GENOMIC DNA]</scope>
    <source>
        <strain evidence="1">cv. AL8/78</strain>
    </source>
</reference>
<accession>A0A452ZYL3</accession>
<reference evidence="2" key="2">
    <citation type="journal article" date="2017" name="Nat. Plants">
        <title>The Aegilops tauschii genome reveals multiple impacts of transposons.</title>
        <authorList>
            <person name="Zhao G."/>
            <person name="Zou C."/>
            <person name="Li K."/>
            <person name="Wang K."/>
            <person name="Li T."/>
            <person name="Gao L."/>
            <person name="Zhang X."/>
            <person name="Wang H."/>
            <person name="Yang Z."/>
            <person name="Liu X."/>
            <person name="Jiang W."/>
            <person name="Mao L."/>
            <person name="Kong X."/>
            <person name="Jiao Y."/>
            <person name="Jia J."/>
        </authorList>
    </citation>
    <scope>NUCLEOTIDE SEQUENCE [LARGE SCALE GENOMIC DNA]</scope>
    <source>
        <strain evidence="2">cv. AL8/78</strain>
    </source>
</reference>
<sequence length="110" mass="12532">TRLPWEAMGERKEPLSVPHPRPQQNALGVAALLFKRFFRNCLVVVAPLYVDRLSWLTGLRSSCHRSTRRRREILPVITGLEREEGIHVGLYAHCAQGLLVRISVYGSPFI</sequence>
<dbReference type="AlphaFoldDB" id="A0A452ZYL3"/>
<reference evidence="1" key="3">
    <citation type="journal article" date="2017" name="Nature">
        <title>Genome sequence of the progenitor of the wheat D genome Aegilops tauschii.</title>
        <authorList>
            <person name="Luo M.C."/>
            <person name="Gu Y.Q."/>
            <person name="Puiu D."/>
            <person name="Wang H."/>
            <person name="Twardziok S.O."/>
            <person name="Deal K.R."/>
            <person name="Huo N."/>
            <person name="Zhu T."/>
            <person name="Wang L."/>
            <person name="Wang Y."/>
            <person name="McGuire P.E."/>
            <person name="Liu S."/>
            <person name="Long H."/>
            <person name="Ramasamy R.K."/>
            <person name="Rodriguez J.C."/>
            <person name="Van S.L."/>
            <person name="Yuan L."/>
            <person name="Wang Z."/>
            <person name="Xia Z."/>
            <person name="Xiao L."/>
            <person name="Anderson O.D."/>
            <person name="Ouyang S."/>
            <person name="Liang Y."/>
            <person name="Zimin A.V."/>
            <person name="Pertea G."/>
            <person name="Qi P."/>
            <person name="Bennetzen J.L."/>
            <person name="Dai X."/>
            <person name="Dawson M.W."/>
            <person name="Muller H.G."/>
            <person name="Kugler K."/>
            <person name="Rivarola-Duarte L."/>
            <person name="Spannagl M."/>
            <person name="Mayer K.F.X."/>
            <person name="Lu F.H."/>
            <person name="Bevan M.W."/>
            <person name="Leroy P."/>
            <person name="Li P."/>
            <person name="You F.M."/>
            <person name="Sun Q."/>
            <person name="Liu Z."/>
            <person name="Lyons E."/>
            <person name="Wicker T."/>
            <person name="Salzberg S.L."/>
            <person name="Devos K.M."/>
            <person name="Dvorak J."/>
        </authorList>
    </citation>
    <scope>NUCLEOTIDE SEQUENCE [LARGE SCALE GENOMIC DNA]</scope>
    <source>
        <strain evidence="1">cv. AL8/78</strain>
    </source>
</reference>
<name>A0A452ZYL3_AEGTS</name>
<dbReference type="Proteomes" id="UP000015105">
    <property type="component" value="Chromosome 1D"/>
</dbReference>
<dbReference type="EnsemblPlants" id="AET1Gv20974800.1">
    <property type="protein sequence ID" value="AET1Gv20974800.1"/>
    <property type="gene ID" value="AET1Gv20974800"/>
</dbReference>
<reference evidence="2" key="1">
    <citation type="journal article" date="2014" name="Science">
        <title>Ancient hybridizations among the ancestral genomes of bread wheat.</title>
        <authorList>
            <consortium name="International Wheat Genome Sequencing Consortium,"/>
            <person name="Marcussen T."/>
            <person name="Sandve S.R."/>
            <person name="Heier L."/>
            <person name="Spannagl M."/>
            <person name="Pfeifer M."/>
            <person name="Jakobsen K.S."/>
            <person name="Wulff B.B."/>
            <person name="Steuernagel B."/>
            <person name="Mayer K.F."/>
            <person name="Olsen O.A."/>
        </authorList>
    </citation>
    <scope>NUCLEOTIDE SEQUENCE [LARGE SCALE GENOMIC DNA]</scope>
    <source>
        <strain evidence="2">cv. AL8/78</strain>
    </source>
</reference>
<reference evidence="1" key="4">
    <citation type="submission" date="2019-03" db="UniProtKB">
        <authorList>
            <consortium name="EnsemblPlants"/>
        </authorList>
    </citation>
    <scope>IDENTIFICATION</scope>
</reference>
<organism evidence="1 2">
    <name type="scientific">Aegilops tauschii subsp. strangulata</name>
    <name type="common">Goatgrass</name>
    <dbReference type="NCBI Taxonomy" id="200361"/>
    <lineage>
        <taxon>Eukaryota</taxon>
        <taxon>Viridiplantae</taxon>
        <taxon>Streptophyta</taxon>
        <taxon>Embryophyta</taxon>
        <taxon>Tracheophyta</taxon>
        <taxon>Spermatophyta</taxon>
        <taxon>Magnoliopsida</taxon>
        <taxon>Liliopsida</taxon>
        <taxon>Poales</taxon>
        <taxon>Poaceae</taxon>
        <taxon>BOP clade</taxon>
        <taxon>Pooideae</taxon>
        <taxon>Triticodae</taxon>
        <taxon>Triticeae</taxon>
        <taxon>Triticinae</taxon>
        <taxon>Aegilops</taxon>
    </lineage>
</organism>
<dbReference type="Gramene" id="AET1Gv20974800.1">
    <property type="protein sequence ID" value="AET1Gv20974800.1"/>
    <property type="gene ID" value="AET1Gv20974800"/>
</dbReference>
<proteinExistence type="predicted"/>
<keyword evidence="2" id="KW-1185">Reference proteome</keyword>
<evidence type="ECO:0000313" key="1">
    <source>
        <dbReference type="EnsemblPlants" id="AET1Gv20974800.1"/>
    </source>
</evidence>